<accession>L7VZA1</accession>
<evidence type="ECO:0000313" key="3">
    <source>
        <dbReference type="EMBL" id="AGC72836.1"/>
    </source>
</evidence>
<dbReference type="Pfam" id="PF02604">
    <property type="entry name" value="PhdYeFM_antitox"/>
    <property type="match status" value="1"/>
</dbReference>
<evidence type="ECO:0000256" key="1">
    <source>
        <dbReference type="ARBA" id="ARBA00009981"/>
    </source>
</evidence>
<sequence length="84" mass="9706">MQQTWQLQEAKNKLSRVVTDAIQEGPQVITRHGVEVAIVLSMSEYRKLVAPRQKLSQFFRESPLRGLELDLSRDDSPQRDDLDL</sequence>
<dbReference type="PANTHER" id="PTHR33713:SF9">
    <property type="entry name" value="ANTITOXIN"/>
    <property type="match status" value="1"/>
</dbReference>
<reference evidence="3" key="1">
    <citation type="submission" date="2012-09" db="EMBL/GenBank/DDBJ databases">
        <title>Metagenomic Characterization of a Microbial Community in Wastewater Detects High Levels of Antibiotic Resistance.</title>
        <authorList>
            <person name="Abrams M."/>
            <person name="Caldwell A."/>
            <person name="Vandaei E."/>
            <person name="Lee W."/>
            <person name="Perrott J."/>
            <person name="Khan S.Y."/>
            <person name="Ta J."/>
            <person name="Romero D."/>
            <person name="Nguyen V."/>
            <person name="Pourmand N."/>
            <person name="Ouverney C.C."/>
        </authorList>
    </citation>
    <scope>NUCLEOTIDE SEQUENCE</scope>
</reference>
<protein>
    <recommendedName>
        <fullName evidence="2">Antitoxin</fullName>
    </recommendedName>
</protein>
<evidence type="ECO:0000256" key="2">
    <source>
        <dbReference type="RuleBase" id="RU362080"/>
    </source>
</evidence>
<comment type="similarity">
    <text evidence="1 2">Belongs to the phD/YefM antitoxin family.</text>
</comment>
<proteinExistence type="inferred from homology"/>
<dbReference type="AlphaFoldDB" id="L7VZA1"/>
<dbReference type="InterPro" id="IPR036165">
    <property type="entry name" value="YefM-like_sf"/>
</dbReference>
<dbReference type="EMBL" id="JX649913">
    <property type="protein sequence ID" value="AGC72836.1"/>
    <property type="molecule type" value="Genomic_DNA"/>
</dbReference>
<name>L7VZA1_9BACT</name>
<comment type="function">
    <text evidence="2">Antitoxin component of a type II toxin-antitoxin (TA) system.</text>
</comment>
<dbReference type="NCBIfam" id="TIGR01552">
    <property type="entry name" value="phd_fam"/>
    <property type="match status" value="1"/>
</dbReference>
<dbReference type="PANTHER" id="PTHR33713">
    <property type="entry name" value="ANTITOXIN YAFN-RELATED"/>
    <property type="match status" value="1"/>
</dbReference>
<dbReference type="Gene3D" id="3.40.1620.10">
    <property type="entry name" value="YefM-like domain"/>
    <property type="match status" value="1"/>
</dbReference>
<dbReference type="InterPro" id="IPR051405">
    <property type="entry name" value="phD/YefM_antitoxin"/>
</dbReference>
<dbReference type="SUPFAM" id="SSF143120">
    <property type="entry name" value="YefM-like"/>
    <property type="match status" value="1"/>
</dbReference>
<organism evidence="3">
    <name type="scientific">uncultured bacterium A1Q1_fos_1246</name>
    <dbReference type="NCBI Taxonomy" id="1256545"/>
    <lineage>
        <taxon>Bacteria</taxon>
        <taxon>environmental samples</taxon>
    </lineage>
</organism>
<dbReference type="InterPro" id="IPR006442">
    <property type="entry name" value="Antitoxin_Phd/YefM"/>
</dbReference>